<sequence length="271" mass="27953">MATESWVVAGPQIIEVDAVQQLRVQLVGGRVDVVAHDEPGTRIEVHAVDGRPLEISLSDGELRVGYAFTLGGWEGFLERFRNFRDKDSTDVHIAVPRHVRARVGTVSGDGLLAGVQEDASVSTVSGSVVTDGTRGRLNANTVSGEIVVRDHTGDLRLNAVSGETAASGELTLVQANTVSGALALDITSATSSVTASTVSGDVTVRLPQDAGVHAKAQSVSGRLVVDGQEYKGGSPGHRTVDLRTGDGGCFVSVTSVSGHVTVLRGAPVGGA</sequence>
<evidence type="ECO:0000259" key="1">
    <source>
        <dbReference type="Pfam" id="PF13349"/>
    </source>
</evidence>
<evidence type="ECO:0000313" key="2">
    <source>
        <dbReference type="EMBL" id="GEP71055.1"/>
    </source>
</evidence>
<dbReference type="RefSeq" id="WP_146954814.1">
    <property type="nucleotide sequence ID" value="NZ_BAABBJ010000011.1"/>
</dbReference>
<dbReference type="OrthoDB" id="3232569at2"/>
<name>A0A512PIM3_9CELL</name>
<reference evidence="2 3" key="1">
    <citation type="submission" date="2019-07" db="EMBL/GenBank/DDBJ databases">
        <title>Whole genome shotgun sequence of Cellulomonas soli NBRC 109434.</title>
        <authorList>
            <person name="Hosoyama A."/>
            <person name="Uohara A."/>
            <person name="Ohji S."/>
            <person name="Ichikawa N."/>
        </authorList>
    </citation>
    <scope>NUCLEOTIDE SEQUENCE [LARGE SCALE GENOMIC DNA]</scope>
    <source>
        <strain evidence="2 3">NBRC 109434</strain>
    </source>
</reference>
<feature type="domain" description="DUF4097" evidence="1">
    <location>
        <begin position="59"/>
        <end position="262"/>
    </location>
</feature>
<comment type="caution">
    <text evidence="2">The sequence shown here is derived from an EMBL/GenBank/DDBJ whole genome shotgun (WGS) entry which is preliminary data.</text>
</comment>
<evidence type="ECO:0000313" key="3">
    <source>
        <dbReference type="Proteomes" id="UP000321798"/>
    </source>
</evidence>
<organism evidence="2 3">
    <name type="scientific">Cellulomonas soli</name>
    <dbReference type="NCBI Taxonomy" id="931535"/>
    <lineage>
        <taxon>Bacteria</taxon>
        <taxon>Bacillati</taxon>
        <taxon>Actinomycetota</taxon>
        <taxon>Actinomycetes</taxon>
        <taxon>Micrococcales</taxon>
        <taxon>Cellulomonadaceae</taxon>
        <taxon>Cellulomonas</taxon>
    </lineage>
</organism>
<accession>A0A512PIM3</accession>
<dbReference type="Pfam" id="PF13349">
    <property type="entry name" value="DUF4097"/>
    <property type="match status" value="1"/>
</dbReference>
<keyword evidence="3" id="KW-1185">Reference proteome</keyword>
<dbReference type="Proteomes" id="UP000321798">
    <property type="component" value="Unassembled WGS sequence"/>
</dbReference>
<gene>
    <name evidence="2" type="ORF">CSO01_37700</name>
</gene>
<proteinExistence type="predicted"/>
<protein>
    <recommendedName>
        <fullName evidence="1">DUF4097 domain-containing protein</fullName>
    </recommendedName>
</protein>
<dbReference type="AlphaFoldDB" id="A0A512PIM3"/>
<dbReference type="InterPro" id="IPR025164">
    <property type="entry name" value="Toastrack_DUF4097"/>
</dbReference>
<dbReference type="EMBL" id="BKAL01000021">
    <property type="protein sequence ID" value="GEP71055.1"/>
    <property type="molecule type" value="Genomic_DNA"/>
</dbReference>